<dbReference type="Proteomes" id="UP000094609">
    <property type="component" value="Chromosome"/>
</dbReference>
<evidence type="ECO:0000256" key="1">
    <source>
        <dbReference type="SAM" id="SignalP"/>
    </source>
</evidence>
<evidence type="ECO:0000313" key="3">
    <source>
        <dbReference type="Proteomes" id="UP000094609"/>
    </source>
</evidence>
<dbReference type="RefSeq" id="WP_069477648.1">
    <property type="nucleotide sequence ID" value="NZ_CP017111.1"/>
</dbReference>
<sequence>MIKQILKYCLIISVFFLPSLANEKINQCLKNNNCAFIVWGGMTSNTAMSFVVLKQTWITFSQQDKDELKTILQAKIIEAKNNPDKFNNLPPNAPIYKKVNDNISSIRSYSVILSGTKNNSGVLMLDNEIIKNW</sequence>
<evidence type="ECO:0008006" key="4">
    <source>
        <dbReference type="Google" id="ProtNLM"/>
    </source>
</evidence>
<evidence type="ECO:0000313" key="2">
    <source>
        <dbReference type="EMBL" id="AOO64802.1"/>
    </source>
</evidence>
<dbReference type="EMBL" id="CP017111">
    <property type="protein sequence ID" value="AOO64802.1"/>
    <property type="molecule type" value="Genomic_DNA"/>
</dbReference>
<proteinExistence type="predicted"/>
<organism evidence="2 3">
    <name type="scientific">Sulfurospirillum halorespirans DSM 13726</name>
    <dbReference type="NCBI Taxonomy" id="1193502"/>
    <lineage>
        <taxon>Bacteria</taxon>
        <taxon>Pseudomonadati</taxon>
        <taxon>Campylobacterota</taxon>
        <taxon>Epsilonproteobacteria</taxon>
        <taxon>Campylobacterales</taxon>
        <taxon>Sulfurospirillaceae</taxon>
        <taxon>Sulfurospirillum</taxon>
    </lineage>
</organism>
<keyword evidence="3" id="KW-1185">Reference proteome</keyword>
<feature type="signal peptide" evidence="1">
    <location>
        <begin position="1"/>
        <end position="21"/>
    </location>
</feature>
<dbReference type="STRING" id="1193502.SHALO_1022"/>
<keyword evidence="1" id="KW-0732">Signal</keyword>
<protein>
    <recommendedName>
        <fullName evidence="4">Periplasmic protein</fullName>
    </recommendedName>
</protein>
<dbReference type="AlphaFoldDB" id="A0A1D7TIF5"/>
<name>A0A1D7TIF5_9BACT</name>
<reference evidence="3" key="1">
    <citation type="submission" date="2016-08" db="EMBL/GenBank/DDBJ databases">
        <title>Complete genome sequence of the organohalide-respiring Epsilonproteobacterium Sulfurospirillum halorespirans.</title>
        <authorList>
            <person name="Goris T."/>
            <person name="Zimmermann J."/>
            <person name="Schenz B."/>
            <person name="Lemos M."/>
            <person name="Hackermueller J."/>
            <person name="Diekert G."/>
        </authorList>
    </citation>
    <scope>NUCLEOTIDE SEQUENCE [LARGE SCALE GENOMIC DNA]</scope>
    <source>
        <strain>DSM 13726</strain>
        <strain evidence="3">PCE-M2</strain>
    </source>
</reference>
<accession>A0A1D7TIF5</accession>
<dbReference type="KEGG" id="shal:SHALO_1022"/>
<feature type="chain" id="PRO_5009099460" description="Periplasmic protein" evidence="1">
    <location>
        <begin position="22"/>
        <end position="133"/>
    </location>
</feature>
<gene>
    <name evidence="2" type="ORF">SHALO_1022</name>
</gene>